<keyword evidence="1" id="KW-0472">Membrane</keyword>
<dbReference type="AlphaFoldDB" id="A0A1F7YF55"/>
<evidence type="ECO:0000313" key="3">
    <source>
        <dbReference type="Proteomes" id="UP000179221"/>
    </source>
</evidence>
<name>A0A1F7YF55_9BACT</name>
<accession>A0A1F7YF55</accession>
<keyword evidence="1" id="KW-0812">Transmembrane</keyword>
<proteinExistence type="predicted"/>
<feature type="transmembrane region" description="Helical" evidence="1">
    <location>
        <begin position="96"/>
        <end position="116"/>
    </location>
</feature>
<feature type="transmembrane region" description="Helical" evidence="1">
    <location>
        <begin position="20"/>
        <end position="42"/>
    </location>
</feature>
<comment type="caution">
    <text evidence="2">The sequence shown here is derived from an EMBL/GenBank/DDBJ whole genome shotgun (WGS) entry which is preliminary data.</text>
</comment>
<keyword evidence="1" id="KW-1133">Transmembrane helix</keyword>
<protein>
    <submittedName>
        <fullName evidence="2">Uncharacterized protein</fullName>
    </submittedName>
</protein>
<reference evidence="2 3" key="1">
    <citation type="journal article" date="2016" name="Nat. Commun.">
        <title>Thousands of microbial genomes shed light on interconnected biogeochemical processes in an aquifer system.</title>
        <authorList>
            <person name="Anantharaman K."/>
            <person name="Brown C.T."/>
            <person name="Hug L.A."/>
            <person name="Sharon I."/>
            <person name="Castelle C.J."/>
            <person name="Probst A.J."/>
            <person name="Thomas B.C."/>
            <person name="Singh A."/>
            <person name="Wilkins M.J."/>
            <person name="Karaoz U."/>
            <person name="Brodie E.L."/>
            <person name="Williams K.H."/>
            <person name="Hubbard S.S."/>
            <person name="Banfield J.F."/>
        </authorList>
    </citation>
    <scope>NUCLEOTIDE SEQUENCE [LARGE SCALE GENOMIC DNA]</scope>
</reference>
<organism evidence="2 3">
    <name type="scientific">Candidatus Woesebacteria bacterium RIFCSPHIGHO2_01_FULL_40_22</name>
    <dbReference type="NCBI Taxonomy" id="1802499"/>
    <lineage>
        <taxon>Bacteria</taxon>
        <taxon>Candidatus Woeseibacteriota</taxon>
    </lineage>
</organism>
<gene>
    <name evidence="2" type="ORF">A2628_00585</name>
</gene>
<dbReference type="Proteomes" id="UP000179221">
    <property type="component" value="Unassembled WGS sequence"/>
</dbReference>
<sequence>MDGVCMEEVKIEISRATRFVSMLVKLTAFVSFLLFVLTFYIYKYRAGNIYKRQVAICDAVLSQGLANNSTRENFIQRLFTGAKSNCFERASRTVGVWAKISFIALDVSILLPLVYFGGGKLMKDTTEKIIKRDTLTSGPQPLE</sequence>
<dbReference type="EMBL" id="MGGL01000019">
    <property type="protein sequence ID" value="OGM25800.1"/>
    <property type="molecule type" value="Genomic_DNA"/>
</dbReference>
<evidence type="ECO:0000256" key="1">
    <source>
        <dbReference type="SAM" id="Phobius"/>
    </source>
</evidence>
<evidence type="ECO:0000313" key="2">
    <source>
        <dbReference type="EMBL" id="OGM25800.1"/>
    </source>
</evidence>